<protein>
    <submittedName>
        <fullName evidence="2">Uncharacterized protein</fullName>
    </submittedName>
</protein>
<feature type="compositionally biased region" description="Basic and acidic residues" evidence="1">
    <location>
        <begin position="42"/>
        <end position="57"/>
    </location>
</feature>
<reference evidence="2" key="1">
    <citation type="journal article" date="2018" name="Data Brief">
        <title>Genome sequence data from 17 accessions of Ensete ventricosum, a staple food crop for millions in Ethiopia.</title>
        <authorList>
            <person name="Yemataw Z."/>
            <person name="Muzemil S."/>
            <person name="Ambachew D."/>
            <person name="Tripathi L."/>
            <person name="Tesfaye K."/>
            <person name="Chala A."/>
            <person name="Farbos A."/>
            <person name="O'Neill P."/>
            <person name="Moore K."/>
            <person name="Grant M."/>
            <person name="Studholme D.J."/>
        </authorList>
    </citation>
    <scope>NUCLEOTIDE SEQUENCE [LARGE SCALE GENOMIC DNA]</scope>
    <source>
        <tissue evidence="2">Leaf</tissue>
    </source>
</reference>
<feature type="compositionally biased region" description="Polar residues" evidence="1">
    <location>
        <begin position="124"/>
        <end position="137"/>
    </location>
</feature>
<evidence type="ECO:0000256" key="1">
    <source>
        <dbReference type="SAM" id="MobiDB-lite"/>
    </source>
</evidence>
<dbReference type="Proteomes" id="UP000290560">
    <property type="component" value="Unassembled WGS sequence"/>
</dbReference>
<gene>
    <name evidence="2" type="ORF">BHM03_00005363</name>
</gene>
<feature type="region of interest" description="Disordered" evidence="1">
    <location>
        <begin position="31"/>
        <end position="57"/>
    </location>
</feature>
<organism evidence="2">
    <name type="scientific">Ensete ventricosum</name>
    <name type="common">Abyssinian banana</name>
    <name type="synonym">Musa ensete</name>
    <dbReference type="NCBI Taxonomy" id="4639"/>
    <lineage>
        <taxon>Eukaryota</taxon>
        <taxon>Viridiplantae</taxon>
        <taxon>Streptophyta</taxon>
        <taxon>Embryophyta</taxon>
        <taxon>Tracheophyta</taxon>
        <taxon>Spermatophyta</taxon>
        <taxon>Magnoliopsida</taxon>
        <taxon>Liliopsida</taxon>
        <taxon>Zingiberales</taxon>
        <taxon>Musaceae</taxon>
        <taxon>Ensete</taxon>
    </lineage>
</organism>
<accession>A0A445MB29</accession>
<sequence>MLVTLDVQELHKLESTVKQICEERGEEFLSDQVNSTDIDPLEDGRPVEEKRKEKKEQGIRVSFTWDPRITTLKPSLEIKADVGFLPGGRKEEDERRQKGRRVSVTTEERGGGNMSDESKDKPQHSTFHGASDHTQPASIGFPLPVPPPGLTIAHSPSPAPPARLTAGQPPFPAPPQQPFPPSYAHDPQAAPGIVPS</sequence>
<proteinExistence type="predicted"/>
<name>A0A445MB29_ENSVE</name>
<evidence type="ECO:0000313" key="2">
    <source>
        <dbReference type="EMBL" id="RZR71462.1"/>
    </source>
</evidence>
<dbReference type="AlphaFoldDB" id="A0A445MB29"/>
<dbReference type="EMBL" id="KV875536">
    <property type="protein sequence ID" value="RZR71462.1"/>
    <property type="molecule type" value="Genomic_DNA"/>
</dbReference>
<feature type="compositionally biased region" description="Pro residues" evidence="1">
    <location>
        <begin position="169"/>
        <end position="181"/>
    </location>
</feature>
<feature type="compositionally biased region" description="Basic and acidic residues" evidence="1">
    <location>
        <begin position="106"/>
        <end position="123"/>
    </location>
</feature>
<feature type="region of interest" description="Disordered" evidence="1">
    <location>
        <begin position="80"/>
        <end position="196"/>
    </location>
</feature>